<dbReference type="Proteomes" id="UP000717585">
    <property type="component" value="Unassembled WGS sequence"/>
</dbReference>
<accession>A0A8J6EA82</accession>
<dbReference type="OrthoDB" id="10689886at2759"/>
<dbReference type="EMBL" id="JAHDYR010000015">
    <property type="protein sequence ID" value="KAG9394330.1"/>
    <property type="molecule type" value="Genomic_DNA"/>
</dbReference>
<keyword evidence="2" id="KW-1185">Reference proteome</keyword>
<evidence type="ECO:0000313" key="2">
    <source>
        <dbReference type="Proteomes" id="UP000717585"/>
    </source>
</evidence>
<organism evidence="1 2">
    <name type="scientific">Carpediemonas membranifera</name>
    <dbReference type="NCBI Taxonomy" id="201153"/>
    <lineage>
        <taxon>Eukaryota</taxon>
        <taxon>Metamonada</taxon>
        <taxon>Carpediemonas-like organisms</taxon>
        <taxon>Carpediemonas</taxon>
    </lineage>
</organism>
<dbReference type="AlphaFoldDB" id="A0A8J6EA82"/>
<evidence type="ECO:0000313" key="1">
    <source>
        <dbReference type="EMBL" id="KAG9394330.1"/>
    </source>
</evidence>
<reference evidence="1" key="1">
    <citation type="submission" date="2021-05" db="EMBL/GenBank/DDBJ databases">
        <title>A free-living protist that lacks canonical eukaryotic 1 DNA replication and segregation systems.</title>
        <authorList>
            <person name="Salas-Leiva D.E."/>
            <person name="Tromer E.C."/>
            <person name="Curtis B.A."/>
            <person name="Jerlstrom-Hultqvist J."/>
            <person name="Kolisko M."/>
            <person name="Yi Z."/>
            <person name="Salas-Leiva J.S."/>
            <person name="Gallot-Lavallee L."/>
            <person name="Kops G.J.P.L."/>
            <person name="Archibald J.M."/>
            <person name="Simpson A.G.B."/>
            <person name="Roger A.J."/>
        </authorList>
    </citation>
    <scope>NUCLEOTIDE SEQUENCE</scope>
    <source>
        <strain evidence="1">BICM</strain>
    </source>
</reference>
<dbReference type="Pfam" id="PF19842">
    <property type="entry name" value="YqeC"/>
    <property type="match status" value="1"/>
</dbReference>
<protein>
    <submittedName>
        <fullName evidence="1">Putative selenium-dependent hydroxylase accessory protein YqeC</fullName>
    </submittedName>
</protein>
<dbReference type="NCBIfam" id="TIGR03172">
    <property type="entry name" value="selenium cofactor biosynthesis protein YqeC"/>
    <property type="match status" value="1"/>
</dbReference>
<comment type="caution">
    <text evidence="1">The sequence shown here is derived from an EMBL/GenBank/DDBJ whole genome shotgun (WGS) entry which is preliminary data.</text>
</comment>
<sequence>MARAICMRPSGPREARCERMIVDVGKGTIVCTVGGGGKTHLTYLLAEYAAQQGLRVVVTTTTKIQPPDRDSRLNNGRSIPVVFASSPDDLSPTHTIEPGSIIVLATSCTNEGQRLFGVDPALPHALIAAGVADCVMVESDGARMLPLKAFGPAEPVIAQHATDIVTVAGLDALGAEISESTVFRPELVRAIAGGPTLTRPAFERVVRALDEGAARHAPTAKRHILLNKADLCEEPCGLVRGAWIGALRRDGLRMARDE</sequence>
<gene>
    <name evidence="1" type="ORF">J8273_3964</name>
</gene>
<proteinExistence type="predicted"/>
<name>A0A8J6EA82_9EUKA</name>
<dbReference type="InterPro" id="IPR017587">
    <property type="entry name" value="YqeC"/>
</dbReference>